<comment type="caution">
    <text evidence="2">The sequence shown here is derived from an EMBL/GenBank/DDBJ whole genome shotgun (WGS) entry which is preliminary data.</text>
</comment>
<evidence type="ECO:0000313" key="2">
    <source>
        <dbReference type="EMBL" id="GGC34554.1"/>
    </source>
</evidence>
<dbReference type="PANTHER" id="PTHR12526:SF572">
    <property type="entry name" value="BLL5144 PROTEIN"/>
    <property type="match status" value="1"/>
</dbReference>
<feature type="domain" description="Glycosyl transferase family 1" evidence="1">
    <location>
        <begin position="167"/>
        <end position="335"/>
    </location>
</feature>
<reference evidence="3" key="1">
    <citation type="journal article" date="2019" name="Int. J. Syst. Evol. Microbiol.">
        <title>The Global Catalogue of Microorganisms (GCM) 10K type strain sequencing project: providing services to taxonomists for standard genome sequencing and annotation.</title>
        <authorList>
            <consortium name="The Broad Institute Genomics Platform"/>
            <consortium name="The Broad Institute Genome Sequencing Center for Infectious Disease"/>
            <person name="Wu L."/>
            <person name="Ma J."/>
        </authorList>
    </citation>
    <scope>NUCLEOTIDE SEQUENCE [LARGE SCALE GENOMIC DNA]</scope>
    <source>
        <strain evidence="3">CGMCC 1.15342</strain>
    </source>
</reference>
<keyword evidence="3" id="KW-1185">Reference proteome</keyword>
<proteinExistence type="predicted"/>
<gene>
    <name evidence="2" type="ORF">GCM10011386_28360</name>
</gene>
<dbReference type="Gene3D" id="3.40.50.2000">
    <property type="entry name" value="Glycogen Phosphorylase B"/>
    <property type="match status" value="2"/>
</dbReference>
<dbReference type="InterPro" id="IPR001296">
    <property type="entry name" value="Glyco_trans_1"/>
</dbReference>
<dbReference type="SUPFAM" id="SSF53756">
    <property type="entry name" value="UDP-Glycosyltransferase/glycogen phosphorylase"/>
    <property type="match status" value="1"/>
</dbReference>
<evidence type="ECO:0000259" key="1">
    <source>
        <dbReference type="Pfam" id="PF00534"/>
    </source>
</evidence>
<name>A0ABQ1M4C6_9SPHI</name>
<dbReference type="PANTHER" id="PTHR12526">
    <property type="entry name" value="GLYCOSYLTRANSFERASE"/>
    <property type="match status" value="1"/>
</dbReference>
<dbReference type="EMBL" id="BMIK01000009">
    <property type="protein sequence ID" value="GGC34554.1"/>
    <property type="molecule type" value="Genomic_DNA"/>
</dbReference>
<sequence>MHAVDQHIPFSEHGSFVVALNDSDDKHQYAYGDNVKFVISQERLADYQSAAAFINSNGVDMCCIQHEFGIYGGRSGVYLLGLTRLLKVPYTIIFHTVLAQPDPIQLSILKRLADRAAAVVVMTKKAVQLLRSVYDITSNKIKAIPHGVPDFNKLDTAAVKENLGLPPGKILLTFGLLGPSKGLETAIRSLPAICAKHPDVQYVILGKTHPGILRNFGEDYRTSLMQLAKKLGVQDHLIFISEFVHERKLHSYLSACDIYITPYPNEAQITSGTLSYAVGAGAAVVSTPYWHATELLRDNRGKLFGFNNDQHLSSIVNELLGNPSELRSLKRNAYRYGLSLRWPKIGKQYAQLFKAHIKTEEKPSLPEQALMQVTSSLSRTLTWKAFEV</sequence>
<dbReference type="CDD" id="cd03822">
    <property type="entry name" value="GT4_mannosyltransferase-like"/>
    <property type="match status" value="1"/>
</dbReference>
<protein>
    <recommendedName>
        <fullName evidence="1">Glycosyl transferase family 1 domain-containing protein</fullName>
    </recommendedName>
</protein>
<dbReference type="Proteomes" id="UP000597338">
    <property type="component" value="Unassembled WGS sequence"/>
</dbReference>
<organism evidence="2 3">
    <name type="scientific">Parapedobacter defluvii</name>
    <dbReference type="NCBI Taxonomy" id="2045106"/>
    <lineage>
        <taxon>Bacteria</taxon>
        <taxon>Pseudomonadati</taxon>
        <taxon>Bacteroidota</taxon>
        <taxon>Sphingobacteriia</taxon>
        <taxon>Sphingobacteriales</taxon>
        <taxon>Sphingobacteriaceae</taxon>
        <taxon>Parapedobacter</taxon>
    </lineage>
</organism>
<dbReference type="Pfam" id="PF00534">
    <property type="entry name" value="Glycos_transf_1"/>
    <property type="match status" value="1"/>
</dbReference>
<accession>A0ABQ1M4C6</accession>
<evidence type="ECO:0000313" key="3">
    <source>
        <dbReference type="Proteomes" id="UP000597338"/>
    </source>
</evidence>